<feature type="compositionally biased region" description="Low complexity" evidence="3">
    <location>
        <begin position="1028"/>
        <end position="1041"/>
    </location>
</feature>
<feature type="region of interest" description="Disordered" evidence="3">
    <location>
        <begin position="986"/>
        <end position="1075"/>
    </location>
</feature>
<keyword evidence="1" id="KW-0489">Methyltransferase</keyword>
<dbReference type="GO" id="GO:0106335">
    <property type="term" value="F:tRNA (5-carboxymethyluridine(34)-5-O)-methyltransferase activity"/>
    <property type="evidence" value="ECO:0007669"/>
    <property type="project" value="TreeGrafter"/>
</dbReference>
<dbReference type="GO" id="GO:0005737">
    <property type="term" value="C:cytoplasm"/>
    <property type="evidence" value="ECO:0007669"/>
    <property type="project" value="TreeGrafter"/>
</dbReference>
<feature type="region of interest" description="Disordered" evidence="3">
    <location>
        <begin position="273"/>
        <end position="298"/>
    </location>
</feature>
<feature type="compositionally biased region" description="Basic and acidic residues" evidence="3">
    <location>
        <begin position="408"/>
        <end position="418"/>
    </location>
</feature>
<dbReference type="OrthoDB" id="271595at2759"/>
<feature type="compositionally biased region" description="Low complexity" evidence="3">
    <location>
        <begin position="993"/>
        <end position="1009"/>
    </location>
</feature>
<dbReference type="GO" id="GO:0005634">
    <property type="term" value="C:nucleus"/>
    <property type="evidence" value="ECO:0007669"/>
    <property type="project" value="TreeGrafter"/>
</dbReference>
<dbReference type="EMBL" id="LR901025">
    <property type="protein sequence ID" value="CAD7247598.1"/>
    <property type="molecule type" value="Genomic_DNA"/>
</dbReference>
<evidence type="ECO:0000256" key="1">
    <source>
        <dbReference type="ARBA" id="ARBA00022603"/>
    </source>
</evidence>
<evidence type="ECO:0000313" key="5">
    <source>
        <dbReference type="EMBL" id="CAD7247598.1"/>
    </source>
</evidence>
<dbReference type="FunFam" id="3.40.50.150:FF:000195">
    <property type="entry name" value="Methyltransferase domain containing protein"/>
    <property type="match status" value="1"/>
</dbReference>
<feature type="compositionally biased region" description="Polar residues" evidence="3">
    <location>
        <begin position="556"/>
        <end position="565"/>
    </location>
</feature>
<feature type="domain" description="Methyltransferase type 11" evidence="4">
    <location>
        <begin position="126"/>
        <end position="215"/>
    </location>
</feature>
<dbReference type="GO" id="GO:0002098">
    <property type="term" value="P:tRNA wobble uridine modification"/>
    <property type="evidence" value="ECO:0007669"/>
    <property type="project" value="TreeGrafter"/>
</dbReference>
<dbReference type="PANTHER" id="PTHR13069:SF37">
    <property type="entry name" value="FIRE DANCER"/>
    <property type="match status" value="1"/>
</dbReference>
<feature type="compositionally biased region" description="Basic and acidic residues" evidence="3">
    <location>
        <begin position="68"/>
        <end position="78"/>
    </location>
</feature>
<name>A0A7R8XBQ8_9CRUS</name>
<dbReference type="Proteomes" id="UP000677054">
    <property type="component" value="Unassembled WGS sequence"/>
</dbReference>
<evidence type="ECO:0000259" key="4">
    <source>
        <dbReference type="Pfam" id="PF08241"/>
    </source>
</evidence>
<feature type="compositionally biased region" description="Basic and acidic residues" evidence="3">
    <location>
        <begin position="225"/>
        <end position="239"/>
    </location>
</feature>
<reference evidence="5" key="1">
    <citation type="submission" date="2020-11" db="EMBL/GenBank/DDBJ databases">
        <authorList>
            <person name="Tran Van P."/>
        </authorList>
    </citation>
    <scope>NUCLEOTIDE SEQUENCE</scope>
</reference>
<feature type="compositionally biased region" description="Acidic residues" evidence="3">
    <location>
        <begin position="918"/>
        <end position="928"/>
    </location>
</feature>
<feature type="compositionally biased region" description="Low complexity" evidence="3">
    <location>
        <begin position="1060"/>
        <end position="1071"/>
    </location>
</feature>
<feature type="compositionally biased region" description="Polar residues" evidence="3">
    <location>
        <begin position="390"/>
        <end position="401"/>
    </location>
</feature>
<dbReference type="InterPro" id="IPR013216">
    <property type="entry name" value="Methyltransf_11"/>
</dbReference>
<protein>
    <recommendedName>
        <fullName evidence="4">Methyltransferase type 11 domain-containing protein</fullName>
    </recommendedName>
</protein>
<feature type="compositionally biased region" description="Low complexity" evidence="3">
    <location>
        <begin position="357"/>
        <end position="383"/>
    </location>
</feature>
<feature type="compositionally biased region" description="Low complexity" evidence="3">
    <location>
        <begin position="701"/>
        <end position="723"/>
    </location>
</feature>
<dbReference type="Pfam" id="PF08241">
    <property type="entry name" value="Methyltransf_11"/>
    <property type="match status" value="1"/>
</dbReference>
<dbReference type="PANTHER" id="PTHR13069">
    <property type="entry name" value="ALKYLATED DNA REPAIR PROTEIN ALKB HOMOLOG 8"/>
    <property type="match status" value="1"/>
</dbReference>
<feature type="compositionally biased region" description="Low complexity" evidence="3">
    <location>
        <begin position="664"/>
        <end position="677"/>
    </location>
</feature>
<dbReference type="AlphaFoldDB" id="A0A7R8XBQ8"/>
<dbReference type="GO" id="GO:0008757">
    <property type="term" value="F:S-adenosylmethionine-dependent methyltransferase activity"/>
    <property type="evidence" value="ECO:0007669"/>
    <property type="project" value="InterPro"/>
</dbReference>
<feature type="compositionally biased region" description="Polar residues" evidence="3">
    <location>
        <begin position="724"/>
        <end position="742"/>
    </location>
</feature>
<feature type="region of interest" description="Disordered" evidence="3">
    <location>
        <begin position="622"/>
        <end position="791"/>
    </location>
</feature>
<sequence>MRERVESRGLLCIAILIAITESPDLEEEARKNLSIQEGREGMDRPAGLRRGRAQDENASMAMSSSPSERMEERERESRSLALEKSYVHDPYQHMASHFADDADYYKAWPKVKQFLLDLEPGSFVCDAGCGDGKYLGISPRVFKVGSDRCHALCAIAREKGHEVTVCDTVSLPFRDEAFDAALSVAVIHHLATTKRRIQALRELTRVLRIGGRLLITVWAVEQKHRKDRSGAGKESESGRPRVHRAGQPLGHVLRIRSSRAPGIFLAKLAGGRRSQGGRKSSLHLSRLPSDSTDADDEADEADLPIELRMIDYSVPEDPDLLSPSGAQLGHGGDTKGFAELLTHLLPFPLRPKGRPGSVVSDSGVSSDTSRSRSRSSFSEFGGSDTRRSTKTVSFSTLSVDSSGKCKLRASDGSEEARDSAVYSETSEERLSLYHEDFEAPQPPIQIPKMGRKPLLKQKQSIYEDIPVMDPPEKPDRPFAILEEEGETVISEDFGRFKARPFPLSSTRIVIFKQASLNEELLSKGTQKLPQRALPKQTSLNENLLAETSAKPASLSVGEQFQRRASTGTGTTTTTTAPQTKVESMQETLRNGFAKIFQSWRSESGQFPRTVPGPAEARRRSLWQRGHQEPESKAGPGRTSLETILVEDHRIIVRERKMSREENSDSSSKDNSFQSDASMDSEDSFVSVIYVPKPEKGGSLHRSMSSESEAAPASPRSPISPRSPNGQQSSRSQSLKFFQSRNPSPKIGTQVFQPGIVTPQSDPSEPIPDAGTLPSPSLGLTRRAQKQRELDKLKQDAAALSARIQARISKFHETHPPPSPLNLSAFPSFSPKPSPESLLSIPIPQDKTQISSLALGESIEIIRKAGSQGVRTQHKTVPRILELELFNPVTDDLSEDTDDENSSSPSSVASVISVVNEDWPPDLELDDPADPSTWQPTNPFLEDVQALTGRAQERSSLEHVERLATQLSEDILKSALDQFRPRLYGRKWKRDSDSSSSHWSTTSNIFSSSRDSAEDERDRDSLRRRWKQTTATTSSSSSIDLKPLPPLRRKSPTSAGRPMAERSSSSATTASEDSTELGDPAAFRRFYHLFRKEELDSLIQKYVQNLHIISSYRDHSNWCVIAEKVQVWTI</sequence>
<evidence type="ECO:0000256" key="3">
    <source>
        <dbReference type="SAM" id="MobiDB-lite"/>
    </source>
</evidence>
<feature type="region of interest" description="Disordered" evidence="3">
    <location>
        <begin position="351"/>
        <end position="424"/>
    </location>
</feature>
<dbReference type="CDD" id="cd02440">
    <property type="entry name" value="AdoMet_MTases"/>
    <property type="match status" value="1"/>
</dbReference>
<feature type="compositionally biased region" description="Low complexity" evidence="3">
    <location>
        <begin position="566"/>
        <end position="575"/>
    </location>
</feature>
<dbReference type="GO" id="GO:0000049">
    <property type="term" value="F:tRNA binding"/>
    <property type="evidence" value="ECO:0007669"/>
    <property type="project" value="TreeGrafter"/>
</dbReference>
<evidence type="ECO:0000313" key="6">
    <source>
        <dbReference type="Proteomes" id="UP000677054"/>
    </source>
</evidence>
<feature type="region of interest" description="Disordered" evidence="3">
    <location>
        <begin position="554"/>
        <end position="581"/>
    </location>
</feature>
<evidence type="ECO:0000256" key="2">
    <source>
        <dbReference type="ARBA" id="ARBA00022679"/>
    </source>
</evidence>
<dbReference type="EMBL" id="CAJPEV010001508">
    <property type="protein sequence ID" value="CAG0893027.1"/>
    <property type="molecule type" value="Genomic_DNA"/>
</dbReference>
<organism evidence="5">
    <name type="scientific">Darwinula stevensoni</name>
    <dbReference type="NCBI Taxonomy" id="69355"/>
    <lineage>
        <taxon>Eukaryota</taxon>
        <taxon>Metazoa</taxon>
        <taxon>Ecdysozoa</taxon>
        <taxon>Arthropoda</taxon>
        <taxon>Crustacea</taxon>
        <taxon>Oligostraca</taxon>
        <taxon>Ostracoda</taxon>
        <taxon>Podocopa</taxon>
        <taxon>Podocopida</taxon>
        <taxon>Darwinulocopina</taxon>
        <taxon>Darwinuloidea</taxon>
        <taxon>Darwinulidae</taxon>
        <taxon>Darwinula</taxon>
    </lineage>
</organism>
<gene>
    <name evidence="5" type="ORF">DSTB1V02_LOCUS7428</name>
</gene>
<dbReference type="InterPro" id="IPR051422">
    <property type="entry name" value="AlkB_tRNA_MeTrf/Diox"/>
</dbReference>
<dbReference type="GO" id="GO:0030488">
    <property type="term" value="P:tRNA methylation"/>
    <property type="evidence" value="ECO:0007669"/>
    <property type="project" value="TreeGrafter"/>
</dbReference>
<feature type="region of interest" description="Disordered" evidence="3">
    <location>
        <begin position="225"/>
        <end position="244"/>
    </location>
</feature>
<proteinExistence type="predicted"/>
<feature type="compositionally biased region" description="Low complexity" evidence="3">
    <location>
        <begin position="56"/>
        <end position="67"/>
    </location>
</feature>
<feature type="region of interest" description="Disordered" evidence="3">
    <location>
        <begin position="32"/>
        <end position="79"/>
    </location>
</feature>
<feature type="compositionally biased region" description="Basic and acidic residues" evidence="3">
    <location>
        <begin position="645"/>
        <end position="662"/>
    </location>
</feature>
<dbReference type="InterPro" id="IPR029063">
    <property type="entry name" value="SAM-dependent_MTases_sf"/>
</dbReference>
<accession>A0A7R8XBQ8</accession>
<feature type="region of interest" description="Disordered" evidence="3">
    <location>
        <begin position="918"/>
        <end position="938"/>
    </location>
</feature>
<keyword evidence="6" id="KW-1185">Reference proteome</keyword>
<dbReference type="SUPFAM" id="SSF53335">
    <property type="entry name" value="S-adenosyl-L-methionine-dependent methyltransferases"/>
    <property type="match status" value="1"/>
</dbReference>
<dbReference type="Gene3D" id="3.40.50.150">
    <property type="entry name" value="Vaccinia Virus protein VP39"/>
    <property type="match status" value="2"/>
</dbReference>
<keyword evidence="2" id="KW-0808">Transferase</keyword>